<evidence type="ECO:0000256" key="1">
    <source>
        <dbReference type="SAM" id="Phobius"/>
    </source>
</evidence>
<keyword evidence="1" id="KW-0472">Membrane</keyword>
<gene>
    <name evidence="2" type="ORF">NYP16_13345</name>
</gene>
<dbReference type="RefSeq" id="WP_274944644.1">
    <property type="nucleotide sequence ID" value="NZ_JANWOI010000004.1"/>
</dbReference>
<feature type="transmembrane region" description="Helical" evidence="1">
    <location>
        <begin position="83"/>
        <end position="103"/>
    </location>
</feature>
<accession>A0A9X3TZZ9</accession>
<dbReference type="Pfam" id="PF19622">
    <property type="entry name" value="DUF6127"/>
    <property type="match status" value="1"/>
</dbReference>
<evidence type="ECO:0000313" key="3">
    <source>
        <dbReference type="Proteomes" id="UP001141619"/>
    </source>
</evidence>
<sequence length="106" mass="11716">MTAQDPFPFYAYARLVQQAQLEGATIETLRLLIEEASAHGAARALARCGLEDAAAGSDIGELRALLDAWRDSKRAARRAAVRWLTRAFLASLMAAIAFKLRVIDWR</sequence>
<comment type="caution">
    <text evidence="2">The sequence shown here is derived from an EMBL/GenBank/DDBJ whole genome shotgun (WGS) entry which is preliminary data.</text>
</comment>
<organism evidence="2 3">
    <name type="scientific">Govanella unica</name>
    <dbReference type="NCBI Taxonomy" id="2975056"/>
    <lineage>
        <taxon>Bacteria</taxon>
        <taxon>Pseudomonadati</taxon>
        <taxon>Pseudomonadota</taxon>
        <taxon>Alphaproteobacteria</taxon>
        <taxon>Emcibacterales</taxon>
        <taxon>Govanellaceae</taxon>
        <taxon>Govanella</taxon>
    </lineage>
</organism>
<keyword evidence="1" id="KW-1133">Transmembrane helix</keyword>
<keyword evidence="1" id="KW-0812">Transmembrane</keyword>
<reference evidence="2" key="1">
    <citation type="submission" date="2022-08" db="EMBL/GenBank/DDBJ databases">
        <authorList>
            <person name="Vandamme P."/>
            <person name="Hettiarachchi A."/>
            <person name="Peeters C."/>
            <person name="Cnockaert M."/>
            <person name="Carlier A."/>
        </authorList>
    </citation>
    <scope>NUCLEOTIDE SEQUENCE</scope>
    <source>
        <strain evidence="2">LMG 31809</strain>
    </source>
</reference>
<evidence type="ECO:0000313" key="2">
    <source>
        <dbReference type="EMBL" id="MDA5194938.1"/>
    </source>
</evidence>
<name>A0A9X3TZZ9_9PROT</name>
<proteinExistence type="predicted"/>
<protein>
    <submittedName>
        <fullName evidence="2">DUF6127 family protein</fullName>
    </submittedName>
</protein>
<dbReference type="AlphaFoldDB" id="A0A9X3TZZ9"/>
<keyword evidence="3" id="KW-1185">Reference proteome</keyword>
<reference evidence="2" key="2">
    <citation type="journal article" date="2023" name="Syst. Appl. Microbiol.">
        <title>Govania unica gen. nov., sp. nov., a rare biosphere bacterium that represents a novel family in the class Alphaproteobacteria.</title>
        <authorList>
            <person name="Vandamme P."/>
            <person name="Peeters C."/>
            <person name="Hettiarachchi A."/>
            <person name="Cnockaert M."/>
            <person name="Carlier A."/>
        </authorList>
    </citation>
    <scope>NUCLEOTIDE SEQUENCE</scope>
    <source>
        <strain evidence="2">LMG 31809</strain>
    </source>
</reference>
<dbReference type="EMBL" id="JANWOI010000004">
    <property type="protein sequence ID" value="MDA5194938.1"/>
    <property type="molecule type" value="Genomic_DNA"/>
</dbReference>
<dbReference type="Proteomes" id="UP001141619">
    <property type="component" value="Unassembled WGS sequence"/>
</dbReference>
<dbReference type="InterPro" id="IPR046130">
    <property type="entry name" value="DUF6127"/>
</dbReference>